<evidence type="ECO:0000313" key="3">
    <source>
        <dbReference type="Proteomes" id="UP000499080"/>
    </source>
</evidence>
<feature type="region of interest" description="Disordered" evidence="1">
    <location>
        <begin position="50"/>
        <end position="80"/>
    </location>
</feature>
<gene>
    <name evidence="2" type="ORF">AVEN_251613_1</name>
</gene>
<organism evidence="2 3">
    <name type="scientific">Araneus ventricosus</name>
    <name type="common">Orbweaver spider</name>
    <name type="synonym">Epeira ventricosa</name>
    <dbReference type="NCBI Taxonomy" id="182803"/>
    <lineage>
        <taxon>Eukaryota</taxon>
        <taxon>Metazoa</taxon>
        <taxon>Ecdysozoa</taxon>
        <taxon>Arthropoda</taxon>
        <taxon>Chelicerata</taxon>
        <taxon>Arachnida</taxon>
        <taxon>Araneae</taxon>
        <taxon>Araneomorphae</taxon>
        <taxon>Entelegynae</taxon>
        <taxon>Araneoidea</taxon>
        <taxon>Araneidae</taxon>
        <taxon>Araneus</taxon>
    </lineage>
</organism>
<reference evidence="2 3" key="1">
    <citation type="journal article" date="2019" name="Sci. Rep.">
        <title>Orb-weaving spider Araneus ventricosus genome elucidates the spidroin gene catalogue.</title>
        <authorList>
            <person name="Kono N."/>
            <person name="Nakamura H."/>
            <person name="Ohtoshi R."/>
            <person name="Moran D.A.P."/>
            <person name="Shinohara A."/>
            <person name="Yoshida Y."/>
            <person name="Fujiwara M."/>
            <person name="Mori M."/>
            <person name="Tomita M."/>
            <person name="Arakawa K."/>
        </authorList>
    </citation>
    <scope>NUCLEOTIDE SEQUENCE [LARGE SCALE GENOMIC DNA]</scope>
</reference>
<evidence type="ECO:0000313" key="2">
    <source>
        <dbReference type="EMBL" id="GBM33197.1"/>
    </source>
</evidence>
<name>A0A4Y2EXE7_ARAVE</name>
<feature type="compositionally biased region" description="Polar residues" evidence="1">
    <location>
        <begin position="57"/>
        <end position="69"/>
    </location>
</feature>
<feature type="compositionally biased region" description="Polar residues" evidence="1">
    <location>
        <begin position="12"/>
        <end position="21"/>
    </location>
</feature>
<dbReference type="AlphaFoldDB" id="A0A4Y2EXE7"/>
<evidence type="ECO:0000256" key="1">
    <source>
        <dbReference type="SAM" id="MobiDB-lite"/>
    </source>
</evidence>
<protein>
    <submittedName>
        <fullName evidence="2">Uncharacterized protein</fullName>
    </submittedName>
</protein>
<comment type="caution">
    <text evidence="2">The sequence shown here is derived from an EMBL/GenBank/DDBJ whole genome shotgun (WGS) entry which is preliminary data.</text>
</comment>
<feature type="region of interest" description="Disordered" evidence="1">
    <location>
        <begin position="1"/>
        <end position="21"/>
    </location>
</feature>
<accession>A0A4Y2EXE7</accession>
<dbReference type="EMBL" id="BGPR01000727">
    <property type="protein sequence ID" value="GBM33197.1"/>
    <property type="molecule type" value="Genomic_DNA"/>
</dbReference>
<keyword evidence="3" id="KW-1185">Reference proteome</keyword>
<sequence length="80" mass="8649">MLIGVPGLLNESRYNSSSTETGVQVTVTVHGPTPSEGGTCYHRREITRPPPLLCPQGSENLLTYPSASHSRTRGAPQWES</sequence>
<proteinExistence type="predicted"/>
<dbReference type="Proteomes" id="UP000499080">
    <property type="component" value="Unassembled WGS sequence"/>
</dbReference>